<reference evidence="2" key="2">
    <citation type="journal article" date="2015" name="Data Brief">
        <title>Shoot transcriptome of the giant reed, Arundo donax.</title>
        <authorList>
            <person name="Barrero R.A."/>
            <person name="Guerrero F.D."/>
            <person name="Moolhuijzen P."/>
            <person name="Goolsby J.A."/>
            <person name="Tidwell J."/>
            <person name="Bellgard S.E."/>
            <person name="Bellgard M.I."/>
        </authorList>
    </citation>
    <scope>NUCLEOTIDE SEQUENCE</scope>
    <source>
        <tissue evidence="2">Shoot tissue taken approximately 20 cm above the soil surface</tissue>
    </source>
</reference>
<dbReference type="EMBL" id="GBRH01203511">
    <property type="protein sequence ID" value="JAD94384.1"/>
    <property type="molecule type" value="Transcribed_RNA"/>
</dbReference>
<evidence type="ECO:0000313" key="2">
    <source>
        <dbReference type="EMBL" id="JAD94384.1"/>
    </source>
</evidence>
<reference evidence="2" key="1">
    <citation type="submission" date="2014-09" db="EMBL/GenBank/DDBJ databases">
        <authorList>
            <person name="Magalhaes I.L.F."/>
            <person name="Oliveira U."/>
            <person name="Santos F.R."/>
            <person name="Vidigal T.H.D.A."/>
            <person name="Brescovit A.D."/>
            <person name="Santos A.J."/>
        </authorList>
    </citation>
    <scope>NUCLEOTIDE SEQUENCE</scope>
    <source>
        <tissue evidence="2">Shoot tissue taken approximately 20 cm above the soil surface</tissue>
    </source>
</reference>
<dbReference type="AlphaFoldDB" id="A0A0A9E0P0"/>
<organism evidence="2">
    <name type="scientific">Arundo donax</name>
    <name type="common">Giant reed</name>
    <name type="synonym">Donax arundinaceus</name>
    <dbReference type="NCBI Taxonomy" id="35708"/>
    <lineage>
        <taxon>Eukaryota</taxon>
        <taxon>Viridiplantae</taxon>
        <taxon>Streptophyta</taxon>
        <taxon>Embryophyta</taxon>
        <taxon>Tracheophyta</taxon>
        <taxon>Spermatophyta</taxon>
        <taxon>Magnoliopsida</taxon>
        <taxon>Liliopsida</taxon>
        <taxon>Poales</taxon>
        <taxon>Poaceae</taxon>
        <taxon>PACMAD clade</taxon>
        <taxon>Arundinoideae</taxon>
        <taxon>Arundineae</taxon>
        <taxon>Arundo</taxon>
    </lineage>
</organism>
<keyword evidence="1" id="KW-0732">Signal</keyword>
<protein>
    <submittedName>
        <fullName evidence="2">Uncharacterized protein</fullName>
    </submittedName>
</protein>
<feature type="chain" id="PRO_5002043882" evidence="1">
    <location>
        <begin position="24"/>
        <end position="48"/>
    </location>
</feature>
<feature type="signal peptide" evidence="1">
    <location>
        <begin position="1"/>
        <end position="23"/>
    </location>
</feature>
<sequence>MHIGLVGQSLLVQLVAFFGVALKDDAPISLVGQGAANLAGYSDSGFLQ</sequence>
<evidence type="ECO:0000256" key="1">
    <source>
        <dbReference type="SAM" id="SignalP"/>
    </source>
</evidence>
<proteinExistence type="predicted"/>
<name>A0A0A9E0P0_ARUDO</name>
<accession>A0A0A9E0P0</accession>